<reference evidence="2" key="1">
    <citation type="journal article" date="2003" name="Nat. Biotechnol.">
        <title>The genome sequence of the entomopathogenic bacterium Photorhabdus luminescens.</title>
        <authorList>
            <person name="Duchaud E."/>
            <person name="Rusniok C."/>
            <person name="Frangeul L."/>
            <person name="Buchrieser C."/>
            <person name="Givaudan A."/>
            <person name="Taourit S."/>
            <person name="Bocs S."/>
            <person name="Boursaux-Eude C."/>
            <person name="Chandler M."/>
            <person name="Charles J.-F."/>
            <person name="Dassa E."/>
            <person name="Derose R."/>
            <person name="Derzelle S."/>
            <person name="Freyssinet G."/>
            <person name="Gaudriault S."/>
            <person name="Medigue C."/>
            <person name="Lanois A."/>
            <person name="Powell K."/>
            <person name="Siguier P."/>
            <person name="Vincent R."/>
            <person name="Wingate V."/>
            <person name="Zouine M."/>
            <person name="Glaser P."/>
            <person name="Boemare N."/>
            <person name="Danchin A."/>
            <person name="Kunst F."/>
        </authorList>
    </citation>
    <scope>NUCLEOTIDE SEQUENCE [LARGE SCALE GENOMIC DNA]</scope>
    <source>
        <strain evidence="2">DSM 15139 / CIP 105565 / TT01</strain>
    </source>
</reference>
<name>Q7N0B0_PHOLL</name>
<sequence>MAKTALHRTRLHALDQKIFSGNFSFWIKRGSRR</sequence>
<dbReference type="AlphaFoldDB" id="Q7N0B0"/>
<dbReference type="HOGENOM" id="CLU_3383187_0_0_6"/>
<evidence type="ECO:0000313" key="1">
    <source>
        <dbReference type="EMBL" id="CAE16355.1"/>
    </source>
</evidence>
<proteinExistence type="predicted"/>
<gene>
    <name evidence="1" type="ordered locus">plu3983</name>
</gene>
<dbReference type="KEGG" id="plu:plu3983"/>
<protein>
    <submittedName>
        <fullName evidence="1">Photorhabdus luminescens subsp. laumondii TTO1 complete genome segment 14/17</fullName>
    </submittedName>
</protein>
<evidence type="ECO:0000313" key="2">
    <source>
        <dbReference type="Proteomes" id="UP000002514"/>
    </source>
</evidence>
<dbReference type="Proteomes" id="UP000002514">
    <property type="component" value="Chromosome"/>
</dbReference>
<keyword evidence="2" id="KW-1185">Reference proteome</keyword>
<dbReference type="EMBL" id="BX571872">
    <property type="protein sequence ID" value="CAE16355.1"/>
    <property type="molecule type" value="Genomic_DNA"/>
</dbReference>
<organism evidence="1 2">
    <name type="scientific">Photorhabdus laumondii subsp. laumondii (strain DSM 15139 / CIP 105565 / TT01)</name>
    <name type="common">Photorhabdus luminescens subsp. laumondii</name>
    <dbReference type="NCBI Taxonomy" id="243265"/>
    <lineage>
        <taxon>Bacteria</taxon>
        <taxon>Pseudomonadati</taxon>
        <taxon>Pseudomonadota</taxon>
        <taxon>Gammaproteobacteria</taxon>
        <taxon>Enterobacterales</taxon>
        <taxon>Morganellaceae</taxon>
        <taxon>Photorhabdus</taxon>
    </lineage>
</organism>
<accession>Q7N0B0</accession>